<dbReference type="GO" id="GO:0003885">
    <property type="term" value="F:D-arabinono-1,4-lactone oxidase activity"/>
    <property type="evidence" value="ECO:0007669"/>
    <property type="project" value="InterPro"/>
</dbReference>
<gene>
    <name evidence="4" type="ORF">GRH90_03470</name>
</gene>
<organism evidence="4 5">
    <name type="scientific">Acerihabitans arboris</name>
    <dbReference type="NCBI Taxonomy" id="2691583"/>
    <lineage>
        <taxon>Bacteria</taxon>
        <taxon>Pseudomonadati</taxon>
        <taxon>Pseudomonadota</taxon>
        <taxon>Gammaproteobacteria</taxon>
        <taxon>Enterobacterales</taxon>
        <taxon>Pectobacteriaceae</taxon>
        <taxon>Acerihabitans</taxon>
    </lineage>
</organism>
<dbReference type="Gene3D" id="3.30.465.10">
    <property type="match status" value="1"/>
</dbReference>
<keyword evidence="1" id="KW-0285">Flavoprotein</keyword>
<evidence type="ECO:0000256" key="2">
    <source>
        <dbReference type="ARBA" id="ARBA00023002"/>
    </source>
</evidence>
<dbReference type="Pfam" id="PF01565">
    <property type="entry name" value="FAD_binding_4"/>
    <property type="match status" value="1"/>
</dbReference>
<dbReference type="InterPro" id="IPR010031">
    <property type="entry name" value="FAD_lactone_oxidase-like"/>
</dbReference>
<dbReference type="InterPro" id="IPR036318">
    <property type="entry name" value="FAD-bd_PCMH-like_sf"/>
</dbReference>
<dbReference type="Gene3D" id="3.30.43.10">
    <property type="entry name" value="Uridine Diphospho-n-acetylenolpyruvylglucosamine Reductase, domain 2"/>
    <property type="match status" value="1"/>
</dbReference>
<protein>
    <submittedName>
        <fullName evidence="4">FAD-binding protein</fullName>
    </submittedName>
</protein>
<dbReference type="InterPro" id="IPR016171">
    <property type="entry name" value="Vanillyl_alc_oxidase_C-sub2"/>
</dbReference>
<dbReference type="Proteomes" id="UP000461443">
    <property type="component" value="Unassembled WGS sequence"/>
</dbReference>
<feature type="domain" description="FAD-binding PCMH-type" evidence="3">
    <location>
        <begin position="30"/>
        <end position="197"/>
    </location>
</feature>
<proteinExistence type="predicted"/>
<evidence type="ECO:0000313" key="5">
    <source>
        <dbReference type="Proteomes" id="UP000461443"/>
    </source>
</evidence>
<sequence length="461" mass="51111">MDYAGELFPTRQTQPSASDQQVWNWAQNATLGSRASIRRPGNEDQLRELVAGQRGKIRVMGSRLSTGSLLRADGPQDILLDTGRMEGLISATDDSATFAAATPLDQVYRTLTAMGRMLPSSPGVIALQTLAGAIATGTHGQGLRQSSIADEVLRIRMILADGGIAVFDRDHAWFGAAQLALGALGVVTEVTLRTVPTTLFTCFKSACAAGELESLLYDWNEGYPLSKAWWFPEEDKVHVWSARQANEAEEKSYRDNGGRTVALSTGDESMNATVERTLGHMRADTKILGKDGTPFKTVARFKDFSDITGDVYQVFCRGIATPQINIEIGIPFSRAGEVIQKIKRWYAQTHPHMHYPVILRCTGPSSAWLSPAYGEATCFFGFVVYYAEDGTLSRDGVHFLGEVEKLLAREGGRPHWGKYYNRHLYPWREMYPRWEHFRQAKADLDPKGKFANAFIADIFKS</sequence>
<dbReference type="InterPro" id="IPR016169">
    <property type="entry name" value="FAD-bd_PCMH_sub2"/>
</dbReference>
<dbReference type="AlphaFoldDB" id="A0A845SEI4"/>
<dbReference type="InterPro" id="IPR016167">
    <property type="entry name" value="FAD-bd_PCMH_sub1"/>
</dbReference>
<dbReference type="Pfam" id="PF04030">
    <property type="entry name" value="ALO"/>
    <property type="match status" value="1"/>
</dbReference>
<evidence type="ECO:0000259" key="3">
    <source>
        <dbReference type="PROSITE" id="PS51387"/>
    </source>
</evidence>
<comment type="caution">
    <text evidence="4">The sequence shown here is derived from an EMBL/GenBank/DDBJ whole genome shotgun (WGS) entry which is preliminary data.</text>
</comment>
<dbReference type="RefSeq" id="WP_162364501.1">
    <property type="nucleotide sequence ID" value="NZ_WUBS01000002.1"/>
</dbReference>
<evidence type="ECO:0000313" key="4">
    <source>
        <dbReference type="EMBL" id="NDL61822.1"/>
    </source>
</evidence>
<dbReference type="PROSITE" id="PS51387">
    <property type="entry name" value="FAD_PCMH"/>
    <property type="match status" value="1"/>
</dbReference>
<keyword evidence="1" id="KW-0274">FAD</keyword>
<keyword evidence="5" id="KW-1185">Reference proteome</keyword>
<dbReference type="Gene3D" id="3.30.70.2520">
    <property type="match status" value="1"/>
</dbReference>
<keyword evidence="2" id="KW-0560">Oxidoreductase</keyword>
<dbReference type="GO" id="GO:0071949">
    <property type="term" value="F:FAD binding"/>
    <property type="evidence" value="ECO:0007669"/>
    <property type="project" value="InterPro"/>
</dbReference>
<dbReference type="InterPro" id="IPR007173">
    <property type="entry name" value="ALO_C"/>
</dbReference>
<dbReference type="InterPro" id="IPR016166">
    <property type="entry name" value="FAD-bd_PCMH"/>
</dbReference>
<evidence type="ECO:0000256" key="1">
    <source>
        <dbReference type="ARBA" id="ARBA00022827"/>
    </source>
</evidence>
<dbReference type="PANTHER" id="PTHR43762">
    <property type="entry name" value="L-GULONOLACTONE OXIDASE"/>
    <property type="match status" value="1"/>
</dbReference>
<dbReference type="PIRSF" id="PIRSF000136">
    <property type="entry name" value="LGO_GLO"/>
    <property type="match status" value="1"/>
</dbReference>
<accession>A0A845SEI4</accession>
<name>A0A845SEI4_9GAMM</name>
<dbReference type="Gene3D" id="1.10.45.10">
    <property type="entry name" value="Vanillyl-alcohol Oxidase, Chain A, domain 4"/>
    <property type="match status" value="1"/>
</dbReference>
<dbReference type="GO" id="GO:0016020">
    <property type="term" value="C:membrane"/>
    <property type="evidence" value="ECO:0007669"/>
    <property type="project" value="InterPro"/>
</dbReference>
<reference evidence="4 5" key="2">
    <citation type="submission" date="2020-02" db="EMBL/GenBank/DDBJ databases">
        <title>The new genus of Enterobacteriales.</title>
        <authorList>
            <person name="Kim I.S."/>
        </authorList>
    </citation>
    <scope>NUCLEOTIDE SEQUENCE [LARGE SCALE GENOMIC DNA]</scope>
    <source>
        <strain evidence="4 5">SAP-6</strain>
    </source>
</reference>
<dbReference type="EMBL" id="WUBS01000002">
    <property type="protein sequence ID" value="NDL61822.1"/>
    <property type="molecule type" value="Genomic_DNA"/>
</dbReference>
<dbReference type="InterPro" id="IPR006094">
    <property type="entry name" value="Oxid_FAD_bind_N"/>
</dbReference>
<dbReference type="PANTHER" id="PTHR43762:SF1">
    <property type="entry name" value="D-ARABINONO-1,4-LACTONE OXIDASE"/>
    <property type="match status" value="1"/>
</dbReference>
<dbReference type="SUPFAM" id="SSF56176">
    <property type="entry name" value="FAD-binding/transporter-associated domain-like"/>
    <property type="match status" value="1"/>
</dbReference>
<reference evidence="4 5" key="1">
    <citation type="submission" date="2019-12" db="EMBL/GenBank/DDBJ databases">
        <authorList>
            <person name="Lee S.D."/>
        </authorList>
    </citation>
    <scope>NUCLEOTIDE SEQUENCE [LARGE SCALE GENOMIC DNA]</scope>
    <source>
        <strain evidence="4 5">SAP-6</strain>
    </source>
</reference>